<dbReference type="KEGG" id="dci:113473189"/>
<proteinExistence type="predicted"/>
<sequence length="231" mass="24605">MAQQILQAVSVTASLSQQADVADKVVAVSPGVCAISTSQTDAPLNSSVAFPPPMTSQMLREIQRLAGDAVPEAIIRGLWLKKLPLMAQQILQAVSVTASLSQQADVADKVVAVSPGVCAISTSQTDVPLNSSVAFPPPMASSSYDNQIADLTKKVSLLLQTLQDFVSSSHQSRSHSCQPRSQSRSRSQSAPSQYRYCSIHYKFRNKARKCSAPDTCKFLADQGNAPTSPAN</sequence>
<evidence type="ECO:0000313" key="3">
    <source>
        <dbReference type="RefSeq" id="XP_026688717.1"/>
    </source>
</evidence>
<keyword evidence="2" id="KW-1185">Reference proteome</keyword>
<accession>A0A3Q0JK72</accession>
<dbReference type="PANTHER" id="PTHR33327">
    <property type="entry name" value="ENDONUCLEASE"/>
    <property type="match status" value="1"/>
</dbReference>
<reference evidence="3" key="1">
    <citation type="submission" date="2025-08" db="UniProtKB">
        <authorList>
            <consortium name="RefSeq"/>
        </authorList>
    </citation>
    <scope>IDENTIFICATION</scope>
</reference>
<evidence type="ECO:0000256" key="1">
    <source>
        <dbReference type="SAM" id="MobiDB-lite"/>
    </source>
</evidence>
<dbReference type="GeneID" id="113473189"/>
<evidence type="ECO:0000313" key="2">
    <source>
        <dbReference type="Proteomes" id="UP000079169"/>
    </source>
</evidence>
<gene>
    <name evidence="3" type="primary">LOC113473189</name>
</gene>
<dbReference type="AlphaFoldDB" id="A0A3Q0JK72"/>
<dbReference type="PaxDb" id="121845-A0A3Q0JK72"/>
<dbReference type="RefSeq" id="XP_026688717.1">
    <property type="nucleotide sequence ID" value="XM_026832916.1"/>
</dbReference>
<organism evidence="2 3">
    <name type="scientific">Diaphorina citri</name>
    <name type="common">Asian citrus psyllid</name>
    <dbReference type="NCBI Taxonomy" id="121845"/>
    <lineage>
        <taxon>Eukaryota</taxon>
        <taxon>Metazoa</taxon>
        <taxon>Ecdysozoa</taxon>
        <taxon>Arthropoda</taxon>
        <taxon>Hexapoda</taxon>
        <taxon>Insecta</taxon>
        <taxon>Pterygota</taxon>
        <taxon>Neoptera</taxon>
        <taxon>Paraneoptera</taxon>
        <taxon>Hemiptera</taxon>
        <taxon>Sternorrhyncha</taxon>
        <taxon>Psylloidea</taxon>
        <taxon>Psyllidae</taxon>
        <taxon>Diaphorininae</taxon>
        <taxon>Diaphorina</taxon>
    </lineage>
</organism>
<name>A0A3Q0JK72_DIACI</name>
<dbReference type="Proteomes" id="UP000079169">
    <property type="component" value="Unplaced"/>
</dbReference>
<dbReference type="PANTHER" id="PTHR33327:SF3">
    <property type="entry name" value="RNA-DIRECTED DNA POLYMERASE"/>
    <property type="match status" value="1"/>
</dbReference>
<protein>
    <submittedName>
        <fullName evidence="3">Uncharacterized protein LOC113473189</fullName>
    </submittedName>
</protein>
<feature type="region of interest" description="Disordered" evidence="1">
    <location>
        <begin position="170"/>
        <end position="189"/>
    </location>
</feature>